<name>A0A7T7XJT0_9SPIR</name>
<accession>A0A7T7XJT0</accession>
<dbReference type="PANTHER" id="PTHR11735">
    <property type="entry name" value="TRNA N6-ADENOSINE THREONYLCARBAMOYLTRANSFERASE"/>
    <property type="match status" value="1"/>
</dbReference>
<feature type="domain" description="Gcp-like" evidence="1">
    <location>
        <begin position="32"/>
        <end position="129"/>
    </location>
</feature>
<dbReference type="GO" id="GO:0002949">
    <property type="term" value="P:tRNA threonylcarbamoyladenosine modification"/>
    <property type="evidence" value="ECO:0007669"/>
    <property type="project" value="InterPro"/>
</dbReference>
<evidence type="ECO:0000259" key="1">
    <source>
        <dbReference type="Pfam" id="PF00814"/>
    </source>
</evidence>
<sequence>MNILALDTATSILSAALSSGDGMRYTEIDAGLRHSELLMEIADDLIKQADLTPKDLSLIACMQGPGSFTGLRIGFSAAKGMALSLGIPFISVPTLDCMAAHCAVWPGAVLPVMDAKKKSFFTALYRGENRVTENLDAEVQTILELLPRDTPVLVTGPDADLFIRAASSFVPEGTLILDPGRRRGNAKELLEKARKLYILNNSGDNLESGPVYIRKSDAELSLRDKQ</sequence>
<dbReference type="GO" id="GO:0005829">
    <property type="term" value="C:cytosol"/>
    <property type="evidence" value="ECO:0007669"/>
    <property type="project" value="TreeGrafter"/>
</dbReference>
<reference evidence="2" key="1">
    <citation type="submission" date="2021-01" db="EMBL/GenBank/DDBJ databases">
        <title>Description of Breznakiella homolactica.</title>
        <authorList>
            <person name="Song Y."/>
            <person name="Brune A."/>
        </authorList>
    </citation>
    <scope>NUCLEOTIDE SEQUENCE</scope>
    <source>
        <strain evidence="2">RmG30</strain>
    </source>
</reference>
<dbReference type="Proteomes" id="UP000595917">
    <property type="component" value="Chromosome"/>
</dbReference>
<dbReference type="NCBIfam" id="TIGR03725">
    <property type="entry name" value="T6A_YeaZ"/>
    <property type="match status" value="1"/>
</dbReference>
<evidence type="ECO:0000313" key="3">
    <source>
        <dbReference type="Proteomes" id="UP000595917"/>
    </source>
</evidence>
<dbReference type="SUPFAM" id="SSF53067">
    <property type="entry name" value="Actin-like ATPase domain"/>
    <property type="match status" value="1"/>
</dbReference>
<dbReference type="Gene3D" id="3.30.420.40">
    <property type="match status" value="2"/>
</dbReference>
<dbReference type="PANTHER" id="PTHR11735:SF11">
    <property type="entry name" value="TRNA THREONYLCARBAMOYLADENOSINE BIOSYNTHESIS PROTEIN TSAB"/>
    <property type="match status" value="1"/>
</dbReference>
<dbReference type="EMBL" id="CP067089">
    <property type="protein sequence ID" value="QQO07527.1"/>
    <property type="molecule type" value="Genomic_DNA"/>
</dbReference>
<evidence type="ECO:0000313" key="2">
    <source>
        <dbReference type="EMBL" id="QQO07527.1"/>
    </source>
</evidence>
<dbReference type="AlphaFoldDB" id="A0A7T7XJT0"/>
<protein>
    <submittedName>
        <fullName evidence="2">tRNA (Adenosine(37)-N6)-threonylcarbamoyltransferase complex dimerization subunit type 1 TsaB</fullName>
    </submittedName>
</protein>
<dbReference type="InterPro" id="IPR000905">
    <property type="entry name" value="Gcp-like_dom"/>
</dbReference>
<keyword evidence="3" id="KW-1185">Reference proteome</keyword>
<dbReference type="Pfam" id="PF00814">
    <property type="entry name" value="TsaD"/>
    <property type="match status" value="1"/>
</dbReference>
<gene>
    <name evidence="2" type="primary">tsaB</name>
    <name evidence="2" type="ORF">JFL75_11255</name>
</gene>
<dbReference type="InterPro" id="IPR022496">
    <property type="entry name" value="T6A_TsaB"/>
</dbReference>
<organism evidence="2 3">
    <name type="scientific">Breznakiella homolactica</name>
    <dbReference type="NCBI Taxonomy" id="2798577"/>
    <lineage>
        <taxon>Bacteria</taxon>
        <taxon>Pseudomonadati</taxon>
        <taxon>Spirochaetota</taxon>
        <taxon>Spirochaetia</taxon>
        <taxon>Spirochaetales</taxon>
        <taxon>Breznakiellaceae</taxon>
        <taxon>Breznakiella</taxon>
    </lineage>
</organism>
<proteinExistence type="predicted"/>
<dbReference type="InterPro" id="IPR043129">
    <property type="entry name" value="ATPase_NBD"/>
</dbReference>
<dbReference type="CDD" id="cd24032">
    <property type="entry name" value="ASKHA_NBD_TsaB"/>
    <property type="match status" value="1"/>
</dbReference>
<dbReference type="KEGG" id="bhc:JFL75_11255"/>
<dbReference type="RefSeq" id="WP_215624833.1">
    <property type="nucleotide sequence ID" value="NZ_CP067089.2"/>
</dbReference>